<comment type="similarity">
    <text evidence="1 2">Belongs to the phD/YefM antitoxin family.</text>
</comment>
<dbReference type="Proteomes" id="UP000075787">
    <property type="component" value="Unassembled WGS sequence"/>
</dbReference>
<reference evidence="3 4" key="1">
    <citation type="submission" date="2015-12" db="EMBL/GenBank/DDBJ databases">
        <title>Genome sequence of Tistrella mobilis MCCC 1A02139.</title>
        <authorList>
            <person name="Lu L."/>
            <person name="Lai Q."/>
            <person name="Shao Z."/>
            <person name="Qian P."/>
        </authorList>
    </citation>
    <scope>NUCLEOTIDE SEQUENCE [LARGE SCALE GENOMIC DNA]</scope>
    <source>
        <strain evidence="3 4">MCCC 1A02139</strain>
    </source>
</reference>
<dbReference type="RefSeq" id="WP_062766071.1">
    <property type="nucleotide sequence ID" value="NZ_CP121045.1"/>
</dbReference>
<evidence type="ECO:0000313" key="3">
    <source>
        <dbReference type="EMBL" id="KYO51451.1"/>
    </source>
</evidence>
<dbReference type="Gene3D" id="3.40.1620.10">
    <property type="entry name" value="YefM-like domain"/>
    <property type="match status" value="1"/>
</dbReference>
<dbReference type="InterPro" id="IPR006442">
    <property type="entry name" value="Antitoxin_Phd/YefM"/>
</dbReference>
<evidence type="ECO:0000313" key="4">
    <source>
        <dbReference type="Proteomes" id="UP000075787"/>
    </source>
</evidence>
<dbReference type="GeneID" id="97242406"/>
<dbReference type="AlphaFoldDB" id="A0A162KJR6"/>
<comment type="function">
    <text evidence="2">Antitoxin component of a type II toxin-antitoxin (TA) system.</text>
</comment>
<dbReference type="EMBL" id="LPZR01000172">
    <property type="protein sequence ID" value="KYO51451.1"/>
    <property type="molecule type" value="Genomic_DNA"/>
</dbReference>
<protein>
    <recommendedName>
        <fullName evidence="2">Antitoxin</fullName>
    </recommendedName>
</protein>
<evidence type="ECO:0000256" key="1">
    <source>
        <dbReference type="ARBA" id="ARBA00009981"/>
    </source>
</evidence>
<name>A0A162KJR6_9PROT</name>
<evidence type="ECO:0000256" key="2">
    <source>
        <dbReference type="RuleBase" id="RU362080"/>
    </source>
</evidence>
<dbReference type="InterPro" id="IPR036165">
    <property type="entry name" value="YefM-like_sf"/>
</dbReference>
<gene>
    <name evidence="3" type="ORF">AUP44_08630</name>
</gene>
<dbReference type="OrthoDB" id="361531at2"/>
<sequence length="82" mass="8796">MSTVNLKDAEAGLPELVDKAETGEFITITRHGKPVAALVPVEAAELARKAMAPRPVGLASYLKTFPDLEVERNPAPSRDVDL</sequence>
<dbReference type="Pfam" id="PF02604">
    <property type="entry name" value="PhdYeFM_antitox"/>
    <property type="match status" value="1"/>
</dbReference>
<accession>A0A162KJR6</accession>
<dbReference type="SUPFAM" id="SSF143120">
    <property type="entry name" value="YefM-like"/>
    <property type="match status" value="1"/>
</dbReference>
<dbReference type="NCBIfam" id="TIGR01552">
    <property type="entry name" value="phd_fam"/>
    <property type="match status" value="1"/>
</dbReference>
<organism evidence="3 4">
    <name type="scientific">Tistrella mobilis</name>
    <dbReference type="NCBI Taxonomy" id="171437"/>
    <lineage>
        <taxon>Bacteria</taxon>
        <taxon>Pseudomonadati</taxon>
        <taxon>Pseudomonadota</taxon>
        <taxon>Alphaproteobacteria</taxon>
        <taxon>Geminicoccales</taxon>
        <taxon>Geminicoccaceae</taxon>
        <taxon>Tistrella</taxon>
    </lineage>
</organism>
<comment type="caution">
    <text evidence="3">The sequence shown here is derived from an EMBL/GenBank/DDBJ whole genome shotgun (WGS) entry which is preliminary data.</text>
</comment>
<proteinExistence type="inferred from homology"/>